<dbReference type="AlphaFoldDB" id="A0AAD3S623"/>
<gene>
    <name evidence="2" type="ORF">Nepgr_006780</name>
</gene>
<evidence type="ECO:0000313" key="2">
    <source>
        <dbReference type="EMBL" id="GMH04940.1"/>
    </source>
</evidence>
<organism evidence="2 3">
    <name type="scientific">Nepenthes gracilis</name>
    <name type="common">Slender pitcher plant</name>
    <dbReference type="NCBI Taxonomy" id="150966"/>
    <lineage>
        <taxon>Eukaryota</taxon>
        <taxon>Viridiplantae</taxon>
        <taxon>Streptophyta</taxon>
        <taxon>Embryophyta</taxon>
        <taxon>Tracheophyta</taxon>
        <taxon>Spermatophyta</taxon>
        <taxon>Magnoliopsida</taxon>
        <taxon>eudicotyledons</taxon>
        <taxon>Gunneridae</taxon>
        <taxon>Pentapetalae</taxon>
        <taxon>Caryophyllales</taxon>
        <taxon>Nepenthaceae</taxon>
        <taxon>Nepenthes</taxon>
    </lineage>
</organism>
<protein>
    <submittedName>
        <fullName evidence="2">Uncharacterized protein</fullName>
    </submittedName>
</protein>
<sequence>MAASSINDSFFGPLPPLAIPDVRFREIVSAVIPGEPRGGISYRILVEVPTNYMLDSSRGALQPSLSTPLASDQVGRSSHPILSSSIASIAPDGAFLASIQSQGGCDHSSLVASIPEPRSLADDSILVPICGGSPVCSGSSPCSEGPSGLLVRNLAFGPVSSSGGLVESPSVVSNANLSQDLSGLCTGAPEPYRALGSSRPDTLGPPQLKGSWASIVEKRAFGVVVILNIGSALLKLLAFGPVLWRGSTGFMQLAALAIG</sequence>
<keyword evidence="1" id="KW-0472">Membrane</keyword>
<proteinExistence type="predicted"/>
<accession>A0AAD3S623</accession>
<dbReference type="EMBL" id="BSYO01000005">
    <property type="protein sequence ID" value="GMH04940.1"/>
    <property type="molecule type" value="Genomic_DNA"/>
</dbReference>
<feature type="transmembrane region" description="Helical" evidence="1">
    <location>
        <begin position="220"/>
        <end position="244"/>
    </location>
</feature>
<keyword evidence="3" id="KW-1185">Reference proteome</keyword>
<keyword evidence="1" id="KW-0812">Transmembrane</keyword>
<name>A0AAD3S623_NEPGR</name>
<keyword evidence="1" id="KW-1133">Transmembrane helix</keyword>
<dbReference type="Proteomes" id="UP001279734">
    <property type="component" value="Unassembled WGS sequence"/>
</dbReference>
<comment type="caution">
    <text evidence="2">The sequence shown here is derived from an EMBL/GenBank/DDBJ whole genome shotgun (WGS) entry which is preliminary data.</text>
</comment>
<evidence type="ECO:0000313" key="3">
    <source>
        <dbReference type="Proteomes" id="UP001279734"/>
    </source>
</evidence>
<reference evidence="2" key="1">
    <citation type="submission" date="2023-05" db="EMBL/GenBank/DDBJ databases">
        <title>Nepenthes gracilis genome sequencing.</title>
        <authorList>
            <person name="Fukushima K."/>
        </authorList>
    </citation>
    <scope>NUCLEOTIDE SEQUENCE</scope>
    <source>
        <strain evidence="2">SING2019-196</strain>
    </source>
</reference>
<evidence type="ECO:0000256" key="1">
    <source>
        <dbReference type="SAM" id="Phobius"/>
    </source>
</evidence>